<keyword evidence="3" id="KW-1185">Reference proteome</keyword>
<evidence type="ECO:0000313" key="3">
    <source>
        <dbReference type="Proteomes" id="UP000001364"/>
    </source>
</evidence>
<dbReference type="EMBL" id="CP001340">
    <property type="protein sequence ID" value="ACL96357.1"/>
    <property type="molecule type" value="Genomic_DNA"/>
</dbReference>
<evidence type="ECO:0000256" key="1">
    <source>
        <dbReference type="SAM" id="MobiDB-lite"/>
    </source>
</evidence>
<name>A0A0H3CDC8_CAUVN</name>
<gene>
    <name evidence="2" type="ordered locus">CCNA_02892</name>
</gene>
<reference evidence="2 3" key="1">
    <citation type="journal article" date="2010" name="J. Bacteriol.">
        <title>The genetic basis of laboratory adaptation in Caulobacter crescentus.</title>
        <authorList>
            <person name="Marks M.E."/>
            <person name="Castro-Rojas C.M."/>
            <person name="Teiling C."/>
            <person name="Du L."/>
            <person name="Kapatral V."/>
            <person name="Walunas T.L."/>
            <person name="Crosson S."/>
        </authorList>
    </citation>
    <scope>NUCLEOTIDE SEQUENCE [LARGE SCALE GENOMIC DNA]</scope>
    <source>
        <strain evidence="3">NA1000 / CB15N</strain>
    </source>
</reference>
<accession>A0A0H3CDC8</accession>
<dbReference type="PhylomeDB" id="A0A0H3CDC8"/>
<dbReference type="AlphaFoldDB" id="A0A0H3CDC8"/>
<proteinExistence type="predicted"/>
<dbReference type="KEGG" id="ccs:CCNA_02892"/>
<evidence type="ECO:0000313" key="2">
    <source>
        <dbReference type="EMBL" id="ACL96357.1"/>
    </source>
</evidence>
<sequence length="98" mass="10612">MEGGPCSLSQRERVGERGYGVRRSAGTPSNLVTPLPPTASRRAPPSPFGRGILFGAKVRNGPKAAYSLPPKTRPSRRHVSASFEARLRLTPQDEEARC</sequence>
<dbReference type="RefSeq" id="WP_012640592.1">
    <property type="nucleotide sequence ID" value="NC_011916.1"/>
</dbReference>
<dbReference type="Proteomes" id="UP000001364">
    <property type="component" value="Chromosome"/>
</dbReference>
<protein>
    <submittedName>
        <fullName evidence="2">Uncharacterized protein</fullName>
    </submittedName>
</protein>
<dbReference type="RefSeq" id="YP_002518265.1">
    <property type="nucleotide sequence ID" value="NC_011916.1"/>
</dbReference>
<feature type="region of interest" description="Disordered" evidence="1">
    <location>
        <begin position="1"/>
        <end position="84"/>
    </location>
</feature>
<organism evidence="2 3">
    <name type="scientific">Caulobacter vibrioides (strain NA1000 / CB15N)</name>
    <name type="common">Caulobacter crescentus</name>
    <dbReference type="NCBI Taxonomy" id="565050"/>
    <lineage>
        <taxon>Bacteria</taxon>
        <taxon>Pseudomonadati</taxon>
        <taxon>Pseudomonadota</taxon>
        <taxon>Alphaproteobacteria</taxon>
        <taxon>Caulobacterales</taxon>
        <taxon>Caulobacteraceae</taxon>
        <taxon>Caulobacter</taxon>
    </lineage>
</organism>
<dbReference type="HOGENOM" id="CLU_163876_0_0_5"/>
<dbReference type="GeneID" id="7331322"/>